<evidence type="ECO:0000313" key="3">
    <source>
        <dbReference type="EMBL" id="VYT40755.1"/>
    </source>
</evidence>
<dbReference type="Gene3D" id="2.60.40.1080">
    <property type="match status" value="2"/>
</dbReference>
<proteinExistence type="predicted"/>
<dbReference type="SUPFAM" id="SSF49373">
    <property type="entry name" value="Invasin/intimin cell-adhesion fragments"/>
    <property type="match status" value="2"/>
</dbReference>
<dbReference type="InterPro" id="IPR042229">
    <property type="entry name" value="Listeria/Bacterioides_rpt_sf"/>
</dbReference>
<dbReference type="Pfam" id="PF02368">
    <property type="entry name" value="Big_2"/>
    <property type="match status" value="2"/>
</dbReference>
<dbReference type="InterPro" id="IPR013378">
    <property type="entry name" value="InlB-like_B-rpt"/>
</dbReference>
<dbReference type="Pfam" id="PF09479">
    <property type="entry name" value="Flg_new"/>
    <property type="match status" value="1"/>
</dbReference>
<dbReference type="InterPro" id="IPR003343">
    <property type="entry name" value="Big_2"/>
</dbReference>
<name>A0A6N2WE01_9FIRM</name>
<dbReference type="EMBL" id="CACRSQ010000010">
    <property type="protein sequence ID" value="VYT40755.1"/>
    <property type="molecule type" value="Genomic_DNA"/>
</dbReference>
<gene>
    <name evidence="3" type="ORF">ACLFYP115_03299</name>
</gene>
<dbReference type="RefSeq" id="WP_006568312.1">
    <property type="nucleotide sequence ID" value="NZ_CACRSQ010000010.1"/>
</dbReference>
<feature type="domain" description="BIG2" evidence="2">
    <location>
        <begin position="453"/>
        <end position="524"/>
    </location>
</feature>
<accession>A0A6N2WE01</accession>
<feature type="domain" description="BIG2" evidence="2">
    <location>
        <begin position="530"/>
        <end position="602"/>
    </location>
</feature>
<reference evidence="3" key="1">
    <citation type="submission" date="2019-11" db="EMBL/GenBank/DDBJ databases">
        <authorList>
            <person name="Feng L."/>
        </authorList>
    </citation>
    <scope>NUCLEOTIDE SEQUENCE</scope>
    <source>
        <strain evidence="3">AcaccaeLFYP115</strain>
    </source>
</reference>
<sequence>MRRKRAIKAAALLMSASLLIGSLPTISGLGMGRKVSAAEEEMSGFATKEQLLADYSLSGAAGQKVQKVRFGLNGKGDVQSWYVAGKDPATKDGLVLFAATPLKEQQFQIFPRPKVYEAKWGCEYETDPSMVNGNHYGGSEIRAALKAMSSDPSYFSASEQKLMRETAVMTGDQRNGGLYTTKDKLYLAQGEPDSGTIQLGTIKKSDVKHGLPLKLKLYNTENNDKWFWLRTPYAVQGLSESLLTARSAGVSAAVADTEGTAIVPALQIDLSSVIFASTASSEKGQETQRKELTLRYDAGKSLGSATVLNHETVKVKGSAEDRYLVVQNKYGTWRKKATKETTVPAEYVTIKGEELTSFKDCKVWIEKTSEDRLTRATEAEEKAAVTFKDYNGKVLETQEVNYGEKANAPKTPTREGYTFTGWDKNFNKITGNVTITAQYRKNPEPTQPKQPTIRPGINLTKKEILSGKSLKLSVKNRDKGAVVSYKTSNKKIAAVNQNGTIKGVAAGRATITTIVRQGGKTYTFKTSVTVKGYLKLTKVKKTIKKGKSYKFKAKAYGIKGKFHWTVSNKKIGSISKSGKFKAKKKGKVYVIVKNGKYKAKFRVRVK</sequence>
<dbReference type="InterPro" id="IPR008964">
    <property type="entry name" value="Invasin/intimin_cell_adhesion"/>
</dbReference>
<dbReference type="SMART" id="SM00635">
    <property type="entry name" value="BID_2"/>
    <property type="match status" value="2"/>
</dbReference>
<comment type="subcellular location">
    <subcellularLocation>
        <location evidence="1">Cell envelope</location>
    </subcellularLocation>
</comment>
<organism evidence="3">
    <name type="scientific">Anaerostipes caccae</name>
    <dbReference type="NCBI Taxonomy" id="105841"/>
    <lineage>
        <taxon>Bacteria</taxon>
        <taxon>Bacillati</taxon>
        <taxon>Bacillota</taxon>
        <taxon>Clostridia</taxon>
        <taxon>Lachnospirales</taxon>
        <taxon>Lachnospiraceae</taxon>
        <taxon>Anaerostipes</taxon>
    </lineage>
</organism>
<protein>
    <submittedName>
        <fullName evidence="3">Bacterial Ig-like domain (Group 2)</fullName>
    </submittedName>
</protein>
<dbReference type="AlphaFoldDB" id="A0A6N2WE01"/>
<evidence type="ECO:0000259" key="2">
    <source>
        <dbReference type="SMART" id="SM00635"/>
    </source>
</evidence>
<evidence type="ECO:0000256" key="1">
    <source>
        <dbReference type="ARBA" id="ARBA00004196"/>
    </source>
</evidence>
<dbReference type="Gene3D" id="2.60.40.4270">
    <property type="entry name" value="Listeria-Bacteroides repeat domain"/>
    <property type="match status" value="1"/>
</dbReference>
<dbReference type="GO" id="GO:0030313">
    <property type="term" value="C:cell envelope"/>
    <property type="evidence" value="ECO:0007669"/>
    <property type="project" value="UniProtKB-SubCell"/>
</dbReference>